<dbReference type="Proteomes" id="UP000016931">
    <property type="component" value="Unassembled WGS sequence"/>
</dbReference>
<evidence type="ECO:0000256" key="7">
    <source>
        <dbReference type="SAM" id="Coils"/>
    </source>
</evidence>
<feature type="signal peptide" evidence="8">
    <location>
        <begin position="1"/>
        <end position="22"/>
    </location>
</feature>
<dbReference type="InterPro" id="IPR036396">
    <property type="entry name" value="Cyt_P450_sf"/>
</dbReference>
<dbReference type="GO" id="GO:0005506">
    <property type="term" value="F:iron ion binding"/>
    <property type="evidence" value="ECO:0007669"/>
    <property type="project" value="InterPro"/>
</dbReference>
<reference evidence="9 10" key="1">
    <citation type="journal article" date="2012" name="PLoS Pathog.">
        <title>Diverse lifestyles and strategies of plant pathogenesis encoded in the genomes of eighteen Dothideomycetes fungi.</title>
        <authorList>
            <person name="Ohm R.A."/>
            <person name="Feau N."/>
            <person name="Henrissat B."/>
            <person name="Schoch C.L."/>
            <person name="Horwitz B.A."/>
            <person name="Barry K.W."/>
            <person name="Condon B.J."/>
            <person name="Copeland A.C."/>
            <person name="Dhillon B."/>
            <person name="Glaser F."/>
            <person name="Hesse C.N."/>
            <person name="Kosti I."/>
            <person name="LaButti K."/>
            <person name="Lindquist E.A."/>
            <person name="Lucas S."/>
            <person name="Salamov A.A."/>
            <person name="Bradshaw R.E."/>
            <person name="Ciuffetti L."/>
            <person name="Hamelin R.C."/>
            <person name="Kema G.H.J."/>
            <person name="Lawrence C."/>
            <person name="Scott J.A."/>
            <person name="Spatafora J.W."/>
            <person name="Turgeon B.G."/>
            <person name="de Wit P.J.G.M."/>
            <person name="Zhong S."/>
            <person name="Goodwin S.B."/>
            <person name="Grigoriev I.V."/>
        </authorList>
    </citation>
    <scope>NUCLEOTIDE SEQUENCE [LARGE SCALE GENOMIC DNA]</scope>
    <source>
        <strain evidence="9 10">SO2202</strain>
    </source>
</reference>
<dbReference type="EMBL" id="KB456262">
    <property type="protein sequence ID" value="EMF14035.1"/>
    <property type="molecule type" value="Genomic_DNA"/>
</dbReference>
<keyword evidence="5" id="KW-0408">Iron</keyword>
<keyword evidence="6" id="KW-0503">Monooxygenase</keyword>
<feature type="chain" id="PRO_5004032289" evidence="8">
    <location>
        <begin position="23"/>
        <end position="481"/>
    </location>
</feature>
<dbReference type="RefSeq" id="XP_016762156.1">
    <property type="nucleotide sequence ID" value="XM_016908820.1"/>
</dbReference>
<proteinExistence type="inferred from homology"/>
<dbReference type="InterPro" id="IPR001128">
    <property type="entry name" value="Cyt_P450"/>
</dbReference>
<evidence type="ECO:0000256" key="3">
    <source>
        <dbReference type="ARBA" id="ARBA00022723"/>
    </source>
</evidence>
<accession>M3D794</accession>
<dbReference type="HOGENOM" id="CLU_022195_0_2_1"/>
<dbReference type="OMA" id="FNDNIPM"/>
<evidence type="ECO:0000256" key="4">
    <source>
        <dbReference type="ARBA" id="ARBA00023002"/>
    </source>
</evidence>
<keyword evidence="10" id="KW-1185">Reference proteome</keyword>
<organism evidence="9 10">
    <name type="scientific">Sphaerulina musiva (strain SO2202)</name>
    <name type="common">Poplar stem canker fungus</name>
    <name type="synonym">Septoria musiva</name>
    <dbReference type="NCBI Taxonomy" id="692275"/>
    <lineage>
        <taxon>Eukaryota</taxon>
        <taxon>Fungi</taxon>
        <taxon>Dikarya</taxon>
        <taxon>Ascomycota</taxon>
        <taxon>Pezizomycotina</taxon>
        <taxon>Dothideomycetes</taxon>
        <taxon>Dothideomycetidae</taxon>
        <taxon>Mycosphaerellales</taxon>
        <taxon>Mycosphaerellaceae</taxon>
        <taxon>Sphaerulina</taxon>
    </lineage>
</organism>
<dbReference type="OrthoDB" id="1844152at2759"/>
<comment type="similarity">
    <text evidence="2">Belongs to the cytochrome P450 family.</text>
</comment>
<gene>
    <name evidence="9" type="ORF">SEPMUDRAFT_41244</name>
</gene>
<keyword evidence="4" id="KW-0560">Oxidoreductase</keyword>
<evidence type="ECO:0000256" key="6">
    <source>
        <dbReference type="ARBA" id="ARBA00023033"/>
    </source>
</evidence>
<sequence>MRSTGSLALILILVLGAIVVNRWQRKPKLPKVPILKLSPLPGKAGVAEDVAAFVRNGRDVMQAGYDQYSKHGQNYLLRTPWGFMLVLAPRFIQEMVWMPDDKLDNQPTHNEILQTRYTMHPTLEEDQYYLEIVQKQLTRNLGPGLPDLVDEAKRAFRGQIGDCTAWKAVGMWDAAFKITTRTANRFFFGKELASDAEFLQLAVSFSSTVFDGANVLRVDYPFLNYLPFLKPYFLAWKTNVQKDHALARTKLRPTLRARIAQLEQQEQREEQERQRQQYQYQDQERIYYGNEKKSPPNTPSDAVQWVLEITPPSKRNIDHLVHRMMHITVVAVHTSSTSYLDCMNELAAHPEIHSTLREEILSKTTTTTTSTTPTIWRKQALSKLLHLDSFMRETVRLHTNASGQLDRVAMTDVQLSDGSIIPRGTYVTVPSVAMNGDAAIWGPDVNVFDAWRFVKKRQAGGGEEGTQHSFVQTGVEYLHFG</sequence>
<keyword evidence="8" id="KW-0732">Signal</keyword>
<dbReference type="STRING" id="692275.M3D794"/>
<dbReference type="Pfam" id="PF00067">
    <property type="entry name" value="p450"/>
    <property type="match status" value="1"/>
</dbReference>
<comment type="cofactor">
    <cofactor evidence="1">
        <name>heme</name>
        <dbReference type="ChEBI" id="CHEBI:30413"/>
    </cofactor>
</comment>
<dbReference type="GO" id="GO:0016705">
    <property type="term" value="F:oxidoreductase activity, acting on paired donors, with incorporation or reduction of molecular oxygen"/>
    <property type="evidence" value="ECO:0007669"/>
    <property type="project" value="InterPro"/>
</dbReference>
<dbReference type="GO" id="GO:0020037">
    <property type="term" value="F:heme binding"/>
    <property type="evidence" value="ECO:0007669"/>
    <property type="project" value="InterPro"/>
</dbReference>
<dbReference type="SUPFAM" id="SSF48264">
    <property type="entry name" value="Cytochrome P450"/>
    <property type="match status" value="1"/>
</dbReference>
<dbReference type="PANTHER" id="PTHR46206:SF6">
    <property type="entry name" value="CYTOCHROME P450 MONOOXYGENASE AN1598-RELATED"/>
    <property type="match status" value="1"/>
</dbReference>
<dbReference type="AlphaFoldDB" id="M3D794"/>
<dbReference type="GeneID" id="27905957"/>
<evidence type="ECO:0000256" key="2">
    <source>
        <dbReference type="ARBA" id="ARBA00010617"/>
    </source>
</evidence>
<evidence type="ECO:0000256" key="8">
    <source>
        <dbReference type="SAM" id="SignalP"/>
    </source>
</evidence>
<name>M3D794_SPHMS</name>
<keyword evidence="3" id="KW-0479">Metal-binding</keyword>
<evidence type="ECO:0000313" key="9">
    <source>
        <dbReference type="EMBL" id="EMF14035.1"/>
    </source>
</evidence>
<evidence type="ECO:0000256" key="1">
    <source>
        <dbReference type="ARBA" id="ARBA00001971"/>
    </source>
</evidence>
<keyword evidence="7" id="KW-0175">Coiled coil</keyword>
<dbReference type="Gene3D" id="1.10.630.10">
    <property type="entry name" value="Cytochrome P450"/>
    <property type="match status" value="1"/>
</dbReference>
<dbReference type="CDD" id="cd11041">
    <property type="entry name" value="CYP503A1-like"/>
    <property type="match status" value="1"/>
</dbReference>
<dbReference type="PANTHER" id="PTHR46206">
    <property type="entry name" value="CYTOCHROME P450"/>
    <property type="match status" value="1"/>
</dbReference>
<feature type="coiled-coil region" evidence="7">
    <location>
        <begin position="252"/>
        <end position="281"/>
    </location>
</feature>
<dbReference type="eggNOG" id="KOG0156">
    <property type="taxonomic scope" value="Eukaryota"/>
</dbReference>
<protein>
    <submittedName>
        <fullName evidence="9">Cytochrome P450</fullName>
    </submittedName>
</protein>
<evidence type="ECO:0000313" key="10">
    <source>
        <dbReference type="Proteomes" id="UP000016931"/>
    </source>
</evidence>
<dbReference type="GO" id="GO:0004497">
    <property type="term" value="F:monooxygenase activity"/>
    <property type="evidence" value="ECO:0007669"/>
    <property type="project" value="UniProtKB-KW"/>
</dbReference>
<evidence type="ECO:0000256" key="5">
    <source>
        <dbReference type="ARBA" id="ARBA00023004"/>
    </source>
</evidence>